<dbReference type="Proteomes" id="UP000190961">
    <property type="component" value="Unassembled WGS sequence"/>
</dbReference>
<evidence type="ECO:0000313" key="3">
    <source>
        <dbReference type="Proteomes" id="UP000190961"/>
    </source>
</evidence>
<dbReference type="InterPro" id="IPR003744">
    <property type="entry name" value="YhhQ"/>
</dbReference>
<dbReference type="HAMAP" id="MF_02088">
    <property type="entry name" value="Q_prec_transport"/>
    <property type="match status" value="1"/>
</dbReference>
<proteinExistence type="inferred from homology"/>
<dbReference type="PANTHER" id="PTHR34300">
    <property type="entry name" value="QUEUOSINE PRECURSOR TRANSPORTER-RELATED"/>
    <property type="match status" value="1"/>
</dbReference>
<feature type="transmembrane region" description="Helical" evidence="1">
    <location>
        <begin position="20"/>
        <end position="43"/>
    </location>
</feature>
<organism evidence="2 3">
    <name type="scientific">Ohtaekwangia koreensis</name>
    <dbReference type="NCBI Taxonomy" id="688867"/>
    <lineage>
        <taxon>Bacteria</taxon>
        <taxon>Pseudomonadati</taxon>
        <taxon>Bacteroidota</taxon>
        <taxon>Cytophagia</taxon>
        <taxon>Cytophagales</taxon>
        <taxon>Fulvivirgaceae</taxon>
        <taxon>Ohtaekwangia</taxon>
    </lineage>
</organism>
<keyword evidence="3" id="KW-1185">Reference proteome</keyword>
<dbReference type="PANTHER" id="PTHR34300:SF2">
    <property type="entry name" value="QUEUOSINE PRECURSOR TRANSPORTER-RELATED"/>
    <property type="match status" value="1"/>
</dbReference>
<protein>
    <recommendedName>
        <fullName evidence="1">Probable queuosine precursor transporter</fullName>
        <shortName evidence="1">Q precursor transporter</shortName>
    </recommendedName>
</protein>
<feature type="transmembrane region" description="Helical" evidence="1">
    <location>
        <begin position="190"/>
        <end position="210"/>
    </location>
</feature>
<feature type="transmembrane region" description="Helical" evidence="1">
    <location>
        <begin position="222"/>
        <end position="239"/>
    </location>
</feature>
<keyword evidence="1" id="KW-1003">Cell membrane</keyword>
<evidence type="ECO:0000313" key="2">
    <source>
        <dbReference type="EMBL" id="SKC55856.1"/>
    </source>
</evidence>
<comment type="subcellular location">
    <subcellularLocation>
        <location evidence="1">Cell membrane</location>
        <topology evidence="1">Multi-pass membrane protein</topology>
    </subcellularLocation>
</comment>
<reference evidence="2 3" key="1">
    <citation type="submission" date="2017-02" db="EMBL/GenBank/DDBJ databases">
        <authorList>
            <person name="Peterson S.W."/>
        </authorList>
    </citation>
    <scope>NUCLEOTIDE SEQUENCE [LARGE SCALE GENOMIC DNA]</scope>
    <source>
        <strain evidence="2 3">DSM 25262</strain>
    </source>
</reference>
<dbReference type="GO" id="GO:0005886">
    <property type="term" value="C:plasma membrane"/>
    <property type="evidence" value="ECO:0007669"/>
    <property type="project" value="UniProtKB-SubCell"/>
</dbReference>
<sequence length="267" mass="29901">MNYTTSMEPTLEQKRNRLFVILAGIFITNALMAEMIGVKIFSAETTVGLQPAHLNILGFTMDFNLTAGVVIWPVVFITTDLINEYFGKPGVKRISYFTAILITYSFVILFLSIHLPPAGWWVDAYSKDPQGNYFNIDYAFSKIFGQGQRIILGSLTAFIIGQLVDVFVFHKLRNVTGSKLLWLRATGSTLVSQFVDSFVVLYIAFAGIFSNQQILAIGITNYIYKFAVAILLTPLIYFGHNLIDRYLGKENAEQISQEAASKSKGFL</sequence>
<keyword evidence="1" id="KW-0472">Membrane</keyword>
<feature type="transmembrane region" description="Helical" evidence="1">
    <location>
        <begin position="94"/>
        <end position="115"/>
    </location>
</feature>
<accession>A0A1T5JWT6</accession>
<keyword evidence="1" id="KW-0812">Transmembrane</keyword>
<feature type="transmembrane region" description="Helical" evidence="1">
    <location>
        <begin position="63"/>
        <end position="82"/>
    </location>
</feature>
<evidence type="ECO:0000256" key="1">
    <source>
        <dbReference type="HAMAP-Rule" id="MF_02088"/>
    </source>
</evidence>
<dbReference type="Pfam" id="PF02592">
    <property type="entry name" value="Vut_1"/>
    <property type="match status" value="1"/>
</dbReference>
<gene>
    <name evidence="2" type="ORF">SAMN05660236_1569</name>
</gene>
<comment type="function">
    <text evidence="1">Involved in the import of queuosine (Q) precursors, required for Q precursor salvage.</text>
</comment>
<dbReference type="EMBL" id="FUZU01000001">
    <property type="protein sequence ID" value="SKC55856.1"/>
    <property type="molecule type" value="Genomic_DNA"/>
</dbReference>
<keyword evidence="1" id="KW-0813">Transport</keyword>
<dbReference type="STRING" id="688867.SAMN05660236_1569"/>
<name>A0A1T5JWT6_9BACT</name>
<dbReference type="NCBIfam" id="TIGR00697">
    <property type="entry name" value="queuosine precursor transporter"/>
    <property type="match status" value="1"/>
</dbReference>
<comment type="similarity">
    <text evidence="1">Belongs to the vitamin uptake transporter (VUT/ECF) (TC 2.A.88) family. Q precursor transporter subfamily.</text>
</comment>
<feature type="transmembrane region" description="Helical" evidence="1">
    <location>
        <begin position="150"/>
        <end position="169"/>
    </location>
</feature>
<dbReference type="AlphaFoldDB" id="A0A1T5JWT6"/>
<dbReference type="GO" id="GO:0022857">
    <property type="term" value="F:transmembrane transporter activity"/>
    <property type="evidence" value="ECO:0007669"/>
    <property type="project" value="UniProtKB-UniRule"/>
</dbReference>
<keyword evidence="1" id="KW-1133">Transmembrane helix</keyword>